<comment type="similarity">
    <text evidence="2">Belongs to the SPT4 family.</text>
</comment>
<dbReference type="CDD" id="cd20819">
    <property type="entry name" value="C1_DEF8"/>
    <property type="match status" value="1"/>
</dbReference>
<keyword evidence="17" id="KW-1185">Reference proteome</keyword>
<dbReference type="AlphaFoldDB" id="A0A0M3HXM2"/>
<dbReference type="SMART" id="SM01389">
    <property type="entry name" value="Spt4"/>
    <property type="match status" value="1"/>
</dbReference>
<keyword evidence="7" id="KW-0863">Zinc-finger</keyword>
<dbReference type="PROSITE" id="PS50081">
    <property type="entry name" value="ZF_DAG_PE_2"/>
    <property type="match status" value="1"/>
</dbReference>
<keyword evidence="9" id="KW-0805">Transcription regulation</keyword>
<dbReference type="FunFam" id="3.30.40.210:FF:000001">
    <property type="entry name" value="Transcription elongation factor SPT4"/>
    <property type="match status" value="1"/>
</dbReference>
<dbReference type="Pfam" id="PF13901">
    <property type="entry name" value="RH_dom"/>
    <property type="match status" value="1"/>
</dbReference>
<evidence type="ECO:0000256" key="1">
    <source>
        <dbReference type="ARBA" id="ARBA00004123"/>
    </source>
</evidence>
<evidence type="ECO:0000256" key="2">
    <source>
        <dbReference type="ARBA" id="ARBA00010464"/>
    </source>
</evidence>
<evidence type="ECO:0000256" key="10">
    <source>
        <dbReference type="ARBA" id="ARBA00023159"/>
    </source>
</evidence>
<dbReference type="SUPFAM" id="SSF63393">
    <property type="entry name" value="RNA polymerase subunits"/>
    <property type="match status" value="1"/>
</dbReference>
<evidence type="ECO:0000313" key="17">
    <source>
        <dbReference type="Proteomes" id="UP000036681"/>
    </source>
</evidence>
<keyword evidence="11" id="KW-0804">Transcription</keyword>
<dbReference type="SUPFAM" id="SSF57889">
    <property type="entry name" value="Cysteine-rich domain"/>
    <property type="match status" value="1"/>
</dbReference>
<dbReference type="InterPro" id="IPR029040">
    <property type="entry name" value="RPABC4/Spt4"/>
</dbReference>
<dbReference type="GO" id="GO:0005634">
    <property type="term" value="C:nucleus"/>
    <property type="evidence" value="ECO:0007669"/>
    <property type="project" value="UniProtKB-SubCell"/>
</dbReference>
<dbReference type="InterPro" id="IPR025258">
    <property type="entry name" value="RH_dom"/>
</dbReference>
<name>A0A0M3HXM2_ASCLU</name>
<keyword evidence="4" id="KW-0678">Repressor</keyword>
<organism evidence="17 18">
    <name type="scientific">Ascaris lumbricoides</name>
    <name type="common">Giant roundworm</name>
    <dbReference type="NCBI Taxonomy" id="6252"/>
    <lineage>
        <taxon>Eukaryota</taxon>
        <taxon>Metazoa</taxon>
        <taxon>Ecdysozoa</taxon>
        <taxon>Nematoda</taxon>
        <taxon>Chromadorea</taxon>
        <taxon>Rhabditida</taxon>
        <taxon>Spirurina</taxon>
        <taxon>Ascaridomorpha</taxon>
        <taxon>Ascaridoidea</taxon>
        <taxon>Ascarididae</taxon>
        <taxon>Ascaris</taxon>
    </lineage>
</organism>
<evidence type="ECO:0000256" key="9">
    <source>
        <dbReference type="ARBA" id="ARBA00023015"/>
    </source>
</evidence>
<dbReference type="InterPro" id="IPR002219">
    <property type="entry name" value="PKC_DAG/PE"/>
</dbReference>
<evidence type="ECO:0000256" key="12">
    <source>
        <dbReference type="ARBA" id="ARBA00023242"/>
    </source>
</evidence>
<dbReference type="InterPro" id="IPR051366">
    <property type="entry name" value="DEF8"/>
</dbReference>
<keyword evidence="6" id="KW-0677">Repeat</keyword>
<dbReference type="InterPro" id="IPR038510">
    <property type="entry name" value="Spt4_sf"/>
</dbReference>
<evidence type="ECO:0000313" key="18">
    <source>
        <dbReference type="WBParaSite" id="ALUE_0000810401-mRNA-1"/>
    </source>
</evidence>
<comment type="subcellular location">
    <subcellularLocation>
        <location evidence="1">Nucleus</location>
    </subcellularLocation>
</comment>
<protein>
    <recommendedName>
        <fullName evidence="3">Transcription elongation factor SPT4</fullName>
    </recommendedName>
    <alternativeName>
        <fullName evidence="15">DRB sensitivity-inducing factor small subunit</fullName>
    </alternativeName>
    <alternativeName>
        <fullName evidence="14">Transcription elongation factor spt4</fullName>
    </alternativeName>
</protein>
<reference evidence="18" key="1">
    <citation type="submission" date="2017-02" db="UniProtKB">
        <authorList>
            <consortium name="WormBaseParasite"/>
        </authorList>
    </citation>
    <scope>IDENTIFICATION</scope>
</reference>
<dbReference type="SMART" id="SM00109">
    <property type="entry name" value="C1"/>
    <property type="match status" value="1"/>
</dbReference>
<dbReference type="Proteomes" id="UP000036681">
    <property type="component" value="Unplaced"/>
</dbReference>
<keyword evidence="10" id="KW-0010">Activator</keyword>
<evidence type="ECO:0000256" key="3">
    <source>
        <dbReference type="ARBA" id="ARBA00020182"/>
    </source>
</evidence>
<dbReference type="InterPro" id="IPR047983">
    <property type="entry name" value="DEF8_C1"/>
</dbReference>
<dbReference type="Gene3D" id="3.30.40.210">
    <property type="match status" value="1"/>
</dbReference>
<dbReference type="CDD" id="cd07973">
    <property type="entry name" value="Spt4"/>
    <property type="match status" value="1"/>
</dbReference>
<dbReference type="InterPro" id="IPR022800">
    <property type="entry name" value="Spt4/RpoE2_Znf"/>
</dbReference>
<feature type="domain" description="Phorbol-ester/DAG-type" evidence="16">
    <location>
        <begin position="141"/>
        <end position="192"/>
    </location>
</feature>
<evidence type="ECO:0000259" key="16">
    <source>
        <dbReference type="PROSITE" id="PS50081"/>
    </source>
</evidence>
<dbReference type="Pfam" id="PF00130">
    <property type="entry name" value="C1_1"/>
    <property type="match status" value="1"/>
</dbReference>
<sequence length="564" mass="65687">MYSIIQETWQVHMSEAHSSVNVSAAITVEEPSLASASDSIGGDEENLPRLQDRGKVICVDEQIDELIKRKRKECRSLTRRDELRLIVDFCKDRLCRLEQNEENYEQRKFLMEKLVDCRLQLELLKESETSDKKVDSLIFKGHKLTLQSVSGRNPYCEVCVTTIWRIVQRWRRCRLCGLRCHEKCIPSMVRRCPSVKAGNPNFRIRTEICEERGLDEQHYKCAECEHALKFGGSADCEPRLCDYNGRYYCPRCHWNDEWIIPARIVHNWDCDKYKATALLKVCRASKQLLAYIDRKPLLNITQLNPALSKFVAQLNRMNTLRRNILFMKCYFVCCKEARHLRILQYLNRRQHFVDSAEWYSVADLRDLAEGRLLPEIEQIVAIFSEHITRDCLLCLGNGFFCELCSDNHQVIFPFSDGVAICRECCAVFHQACFDRKSQHCPRYLEMSIESIPRDLRNLRACLLCSMIKTLDQFEQDGCDNCERFLGMKGDEEKVSECTSSNFDGMIAVIIPEDSWVCKWQKISRKARGMYAISVSGTLPSHIVQELKAQNIRYKPNMRDMTLND</sequence>
<dbReference type="WBParaSite" id="ALUE_0000810401-mRNA-1">
    <property type="protein sequence ID" value="ALUE_0000810401-mRNA-1"/>
    <property type="gene ID" value="ALUE_0000810401"/>
</dbReference>
<evidence type="ECO:0000256" key="8">
    <source>
        <dbReference type="ARBA" id="ARBA00022833"/>
    </source>
</evidence>
<dbReference type="PANTHER" id="PTHR12326">
    <property type="entry name" value="PLECKSTRIN HOMOLOGY DOMAIN CONTAINING PROTEIN"/>
    <property type="match status" value="1"/>
</dbReference>
<evidence type="ECO:0000256" key="4">
    <source>
        <dbReference type="ARBA" id="ARBA00022491"/>
    </source>
</evidence>
<dbReference type="Gene3D" id="3.30.60.20">
    <property type="match status" value="1"/>
</dbReference>
<evidence type="ECO:0000256" key="15">
    <source>
        <dbReference type="ARBA" id="ARBA00079864"/>
    </source>
</evidence>
<dbReference type="InterPro" id="IPR046349">
    <property type="entry name" value="C1-like_sf"/>
</dbReference>
<proteinExistence type="inferred from homology"/>
<dbReference type="PANTHER" id="PTHR12326:SF3">
    <property type="entry name" value="DIFFERENTIALLY EXPRESSED IN FDCP 8 HOMOLOG"/>
    <property type="match status" value="1"/>
</dbReference>
<evidence type="ECO:0000256" key="7">
    <source>
        <dbReference type="ARBA" id="ARBA00022771"/>
    </source>
</evidence>
<evidence type="ECO:0000256" key="5">
    <source>
        <dbReference type="ARBA" id="ARBA00022723"/>
    </source>
</evidence>
<accession>A0A0M3HXM2</accession>
<dbReference type="SMART" id="SM01175">
    <property type="entry name" value="DUF4206"/>
    <property type="match status" value="1"/>
</dbReference>
<comment type="similarity">
    <text evidence="13">Belongs to the DEF8 family.</text>
</comment>
<dbReference type="GO" id="GO:0008270">
    <property type="term" value="F:zinc ion binding"/>
    <property type="evidence" value="ECO:0007669"/>
    <property type="project" value="UniProtKB-KW"/>
</dbReference>
<evidence type="ECO:0000256" key="11">
    <source>
        <dbReference type="ARBA" id="ARBA00023163"/>
    </source>
</evidence>
<evidence type="ECO:0000256" key="6">
    <source>
        <dbReference type="ARBA" id="ARBA00022737"/>
    </source>
</evidence>
<keyword evidence="5" id="KW-0479">Metal-binding</keyword>
<evidence type="ECO:0000256" key="13">
    <source>
        <dbReference type="ARBA" id="ARBA00029450"/>
    </source>
</evidence>
<keyword evidence="8" id="KW-0862">Zinc</keyword>
<evidence type="ECO:0000256" key="14">
    <source>
        <dbReference type="ARBA" id="ARBA00070621"/>
    </source>
</evidence>
<dbReference type="Pfam" id="PF06093">
    <property type="entry name" value="Spt4"/>
    <property type="match status" value="1"/>
</dbReference>
<dbReference type="PROSITE" id="PS00479">
    <property type="entry name" value="ZF_DAG_PE_1"/>
    <property type="match status" value="1"/>
</dbReference>
<keyword evidence="12" id="KW-0539">Nucleus</keyword>